<evidence type="ECO:0000313" key="3">
    <source>
        <dbReference type="EMBL" id="CAF1238817.1"/>
    </source>
</evidence>
<protein>
    <submittedName>
        <fullName evidence="2">Uncharacterized protein</fullName>
    </submittedName>
</protein>
<feature type="chain" id="PRO_5036224208" evidence="1">
    <location>
        <begin position="20"/>
        <end position="152"/>
    </location>
</feature>
<evidence type="ECO:0000313" key="4">
    <source>
        <dbReference type="EMBL" id="CAF3829895.1"/>
    </source>
</evidence>
<reference evidence="2" key="1">
    <citation type="submission" date="2021-02" db="EMBL/GenBank/DDBJ databases">
        <authorList>
            <person name="Nowell W R."/>
        </authorList>
    </citation>
    <scope>NUCLEOTIDE SEQUENCE</scope>
</reference>
<dbReference type="Proteomes" id="UP000663882">
    <property type="component" value="Unassembled WGS sequence"/>
</dbReference>
<name>A0A814DZ17_9BILA</name>
<comment type="caution">
    <text evidence="2">The sequence shown here is derived from an EMBL/GenBank/DDBJ whole genome shotgun (WGS) entry which is preliminary data.</text>
</comment>
<proteinExistence type="predicted"/>
<dbReference type="EMBL" id="CAJNOU010000327">
    <property type="protein sequence ID" value="CAF0960169.1"/>
    <property type="molecule type" value="Genomic_DNA"/>
</dbReference>
<keyword evidence="1" id="KW-0732">Signal</keyword>
<dbReference type="Proteomes" id="UP000663874">
    <property type="component" value="Unassembled WGS sequence"/>
</dbReference>
<gene>
    <name evidence="4" type="ORF">FNK824_LOCUS16688</name>
    <name evidence="3" type="ORF">RFH988_LOCUS26562</name>
    <name evidence="2" type="ORF">SEV965_LOCUS8721</name>
</gene>
<dbReference type="Proteomes" id="UP000663889">
    <property type="component" value="Unassembled WGS sequence"/>
</dbReference>
<dbReference type="EMBL" id="CAJNOO010002129">
    <property type="protein sequence ID" value="CAF1238817.1"/>
    <property type="molecule type" value="Genomic_DNA"/>
</dbReference>
<evidence type="ECO:0000256" key="1">
    <source>
        <dbReference type="SAM" id="SignalP"/>
    </source>
</evidence>
<dbReference type="AlphaFoldDB" id="A0A814DZ17"/>
<dbReference type="EMBL" id="CAJOBE010002558">
    <property type="protein sequence ID" value="CAF3829895.1"/>
    <property type="molecule type" value="Genomic_DNA"/>
</dbReference>
<evidence type="ECO:0000313" key="2">
    <source>
        <dbReference type="EMBL" id="CAF0960169.1"/>
    </source>
</evidence>
<accession>A0A814DZ17</accession>
<sequence length="152" mass="17651">MSITKILFSLSCLVFMVHSEPILRRNRRFTANEPLDSTDRDNYHNLIQKIWSGVVRSSPSQINNQCVNIVNTILDTVMECSKRMALTQHLYEELYAIAFFRPPNISKVIYKIVKEFILAWMEASRNENVYQACLNTAKLQWRSPIELALLGL</sequence>
<organism evidence="2 5">
    <name type="scientific">Rotaria sordida</name>
    <dbReference type="NCBI Taxonomy" id="392033"/>
    <lineage>
        <taxon>Eukaryota</taxon>
        <taxon>Metazoa</taxon>
        <taxon>Spiralia</taxon>
        <taxon>Gnathifera</taxon>
        <taxon>Rotifera</taxon>
        <taxon>Eurotatoria</taxon>
        <taxon>Bdelloidea</taxon>
        <taxon>Philodinida</taxon>
        <taxon>Philodinidae</taxon>
        <taxon>Rotaria</taxon>
    </lineage>
</organism>
<feature type="signal peptide" evidence="1">
    <location>
        <begin position="1"/>
        <end position="19"/>
    </location>
</feature>
<evidence type="ECO:0000313" key="5">
    <source>
        <dbReference type="Proteomes" id="UP000663889"/>
    </source>
</evidence>